<evidence type="ECO:0000313" key="1">
    <source>
        <dbReference type="EMBL" id="SDI53775.1"/>
    </source>
</evidence>
<evidence type="ECO:0000313" key="2">
    <source>
        <dbReference type="Proteomes" id="UP000198869"/>
    </source>
</evidence>
<organism evidence="1 2">
    <name type="scientific">Chryseobacterium taeanense</name>
    <dbReference type="NCBI Taxonomy" id="311334"/>
    <lineage>
        <taxon>Bacteria</taxon>
        <taxon>Pseudomonadati</taxon>
        <taxon>Bacteroidota</taxon>
        <taxon>Flavobacteriia</taxon>
        <taxon>Flavobacteriales</taxon>
        <taxon>Weeksellaceae</taxon>
        <taxon>Chryseobacterium group</taxon>
        <taxon>Chryseobacterium</taxon>
    </lineage>
</organism>
<sequence>MAHNLNFNNRTGKYSFFSVKEKPWHNLGQIIEEHPTSKEAIKFAGLDYQVEKSPLFTKVSGIIENNSGIEIIYSELKVPNYFANIRTDNNTVLGVVGKDYQIVQNREAFSFLDSIVGGGD</sequence>
<accession>A0A1G8LDP7</accession>
<dbReference type="EMBL" id="FNDW01000009">
    <property type="protein sequence ID" value="SDI53775.1"/>
    <property type="molecule type" value="Genomic_DNA"/>
</dbReference>
<dbReference type="Proteomes" id="UP000198869">
    <property type="component" value="Unassembled WGS sequence"/>
</dbReference>
<keyword evidence="2" id="KW-1185">Reference proteome</keyword>
<proteinExistence type="predicted"/>
<dbReference type="STRING" id="311334.SAMN05421846_10965"/>
<dbReference type="AlphaFoldDB" id="A0A1G8LDP7"/>
<name>A0A1G8LDP7_9FLAO</name>
<protein>
    <submittedName>
        <fullName evidence="1">Uncharacterized protein</fullName>
    </submittedName>
</protein>
<gene>
    <name evidence="1" type="ORF">SAMN05421846_10965</name>
</gene>
<reference evidence="2" key="1">
    <citation type="submission" date="2016-10" db="EMBL/GenBank/DDBJ databases">
        <authorList>
            <person name="Varghese N."/>
            <person name="Submissions S."/>
        </authorList>
    </citation>
    <scope>NUCLEOTIDE SEQUENCE [LARGE SCALE GENOMIC DNA]</scope>
    <source>
        <strain evidence="2">DSM 17071</strain>
    </source>
</reference>